<evidence type="ECO:0000313" key="2">
    <source>
        <dbReference type="Proteomes" id="UP000267081"/>
    </source>
</evidence>
<keyword evidence="2" id="KW-1185">Reference proteome</keyword>
<protein>
    <submittedName>
        <fullName evidence="1">DNA alkylation repair protein</fullName>
    </submittedName>
</protein>
<name>A0A3R9E248_9PSEU</name>
<dbReference type="RefSeq" id="WP_125312386.1">
    <property type="nucleotide sequence ID" value="NZ_RSEC01000055.1"/>
</dbReference>
<dbReference type="AlphaFoldDB" id="A0A3R9E248"/>
<dbReference type="OrthoDB" id="9775346at2"/>
<dbReference type="PANTHER" id="PTHR34070">
    <property type="entry name" value="ARMADILLO-TYPE FOLD"/>
    <property type="match status" value="1"/>
</dbReference>
<dbReference type="PANTHER" id="PTHR34070:SF1">
    <property type="entry name" value="DNA ALKYLATION REPAIR PROTEIN"/>
    <property type="match status" value="1"/>
</dbReference>
<dbReference type="Pfam" id="PF08713">
    <property type="entry name" value="DNA_alkylation"/>
    <property type="match status" value="1"/>
</dbReference>
<proteinExistence type="predicted"/>
<organism evidence="1 2">
    <name type="scientific">Amycolatopsis eburnea</name>
    <dbReference type="NCBI Taxonomy" id="2267691"/>
    <lineage>
        <taxon>Bacteria</taxon>
        <taxon>Bacillati</taxon>
        <taxon>Actinomycetota</taxon>
        <taxon>Actinomycetes</taxon>
        <taxon>Pseudonocardiales</taxon>
        <taxon>Pseudonocardiaceae</taxon>
        <taxon>Amycolatopsis</taxon>
    </lineage>
</organism>
<gene>
    <name evidence="1" type="ORF">EIY87_25360</name>
</gene>
<dbReference type="SUPFAM" id="SSF48371">
    <property type="entry name" value="ARM repeat"/>
    <property type="match status" value="1"/>
</dbReference>
<comment type="caution">
    <text evidence="1">The sequence shown here is derived from an EMBL/GenBank/DDBJ whole genome shotgun (WGS) entry which is preliminary data.</text>
</comment>
<dbReference type="Proteomes" id="UP000267081">
    <property type="component" value="Unassembled WGS sequence"/>
</dbReference>
<accession>A0A3R9E248</accession>
<sequence>MNVDDRLVKAIRTGLAELADPAKAPAMQAYMKSAMPFRGVAKPQRSTLMKRVLADHILPDRVTYSATVLELWRTAEFREERYAAIDLSGFRAYRGWQDAGLLPMYEEMIVSGAWWDHVDELAIRRVGPILRAERARVTPVMLSWAADADLWRRRTAIICQVGAKEETDTDLLTRAIEPAIAEPEFFLRKGIGWALRDYAKTAPEWVRSFVDDHPGLSGLSRREALKHLG</sequence>
<dbReference type="EMBL" id="RSEC01000055">
    <property type="protein sequence ID" value="RSD14899.1"/>
    <property type="molecule type" value="Genomic_DNA"/>
</dbReference>
<dbReference type="CDD" id="cd07064">
    <property type="entry name" value="AlkD_like_1"/>
    <property type="match status" value="1"/>
</dbReference>
<dbReference type="InterPro" id="IPR014825">
    <property type="entry name" value="DNA_alkylation"/>
</dbReference>
<dbReference type="InterPro" id="IPR016024">
    <property type="entry name" value="ARM-type_fold"/>
</dbReference>
<reference evidence="1 2" key="1">
    <citation type="submission" date="2018-12" db="EMBL/GenBank/DDBJ databases">
        <title>Amycolatopsis eburnea sp. nov. actinomycete associate with arbuscular mycorrhiza fungal spore.</title>
        <authorList>
            <person name="Lumyong S."/>
            <person name="Chaiya L."/>
        </authorList>
    </citation>
    <scope>NUCLEOTIDE SEQUENCE [LARGE SCALE GENOMIC DNA]</scope>
    <source>
        <strain evidence="1 2">GLM-1</strain>
    </source>
</reference>
<evidence type="ECO:0000313" key="1">
    <source>
        <dbReference type="EMBL" id="RSD14899.1"/>
    </source>
</evidence>
<dbReference type="Gene3D" id="1.25.10.90">
    <property type="match status" value="1"/>
</dbReference>